<reference evidence="2 3" key="1">
    <citation type="journal article" date="2019" name="G3 (Bethesda)">
        <title>Sequencing of a Wild Apple (Malus baccata) Genome Unravels the Differences Between Cultivated and Wild Apple Species Regarding Disease Resistance and Cold Tolerance.</title>
        <authorList>
            <person name="Chen X."/>
        </authorList>
    </citation>
    <scope>NUCLEOTIDE SEQUENCE [LARGE SCALE GENOMIC DNA]</scope>
    <source>
        <strain evidence="3">cv. Shandingzi</strain>
        <tissue evidence="2">Leaves</tissue>
    </source>
</reference>
<gene>
    <name evidence="2" type="ORF">C1H46_023434</name>
</gene>
<feature type="region of interest" description="Disordered" evidence="1">
    <location>
        <begin position="95"/>
        <end position="129"/>
    </location>
</feature>
<dbReference type="AlphaFoldDB" id="A0A540LX85"/>
<sequence length="129" mass="14769">MHARHQASEIAYEAKITRYIDLATIEEIKAMDYREGFEKARNELRLERSSIFAKRWIRGITSALRIINNLLTSIALRYLHSAKIIRDEISDLEVEQEEHDLEGNPTPDAPGESCATSMGKRCPKRVSLV</sequence>
<evidence type="ECO:0000313" key="3">
    <source>
        <dbReference type="Proteomes" id="UP000315295"/>
    </source>
</evidence>
<protein>
    <submittedName>
        <fullName evidence="2">Uncharacterized protein</fullName>
    </submittedName>
</protein>
<name>A0A540LX85_MALBA</name>
<comment type="caution">
    <text evidence="2">The sequence shown here is derived from an EMBL/GenBank/DDBJ whole genome shotgun (WGS) entry which is preliminary data.</text>
</comment>
<evidence type="ECO:0000256" key="1">
    <source>
        <dbReference type="SAM" id="MobiDB-lite"/>
    </source>
</evidence>
<accession>A0A540LX85</accession>
<evidence type="ECO:0000313" key="2">
    <source>
        <dbReference type="EMBL" id="TQD90996.1"/>
    </source>
</evidence>
<dbReference type="Proteomes" id="UP000315295">
    <property type="component" value="Unassembled WGS sequence"/>
</dbReference>
<proteinExistence type="predicted"/>
<keyword evidence="3" id="KW-1185">Reference proteome</keyword>
<dbReference type="EMBL" id="VIEB01000436">
    <property type="protein sequence ID" value="TQD90996.1"/>
    <property type="molecule type" value="Genomic_DNA"/>
</dbReference>
<organism evidence="2 3">
    <name type="scientific">Malus baccata</name>
    <name type="common">Siberian crab apple</name>
    <name type="synonym">Pyrus baccata</name>
    <dbReference type="NCBI Taxonomy" id="106549"/>
    <lineage>
        <taxon>Eukaryota</taxon>
        <taxon>Viridiplantae</taxon>
        <taxon>Streptophyta</taxon>
        <taxon>Embryophyta</taxon>
        <taxon>Tracheophyta</taxon>
        <taxon>Spermatophyta</taxon>
        <taxon>Magnoliopsida</taxon>
        <taxon>eudicotyledons</taxon>
        <taxon>Gunneridae</taxon>
        <taxon>Pentapetalae</taxon>
        <taxon>rosids</taxon>
        <taxon>fabids</taxon>
        <taxon>Rosales</taxon>
        <taxon>Rosaceae</taxon>
        <taxon>Amygdaloideae</taxon>
        <taxon>Maleae</taxon>
        <taxon>Malus</taxon>
    </lineage>
</organism>